<keyword evidence="1" id="KW-0175">Coiled coil</keyword>
<evidence type="ECO:0000313" key="2">
    <source>
        <dbReference type="EMBL" id="CAD2218652.1"/>
    </source>
</evidence>
<accession>A0A7G2CKB1</accession>
<reference evidence="2 3" key="1">
    <citation type="submission" date="2020-08" db="EMBL/GenBank/DDBJ databases">
        <authorList>
            <person name="Newling K."/>
            <person name="Davey J."/>
            <person name="Forrester S."/>
        </authorList>
    </citation>
    <scope>NUCLEOTIDE SEQUENCE [LARGE SCALE GENOMIC DNA]</scope>
    <source>
        <strain evidence="3">Crithidia deanei Carvalho (ATCC PRA-265)</strain>
    </source>
</reference>
<organism evidence="2 3">
    <name type="scientific">Angomonas deanei</name>
    <dbReference type="NCBI Taxonomy" id="59799"/>
    <lineage>
        <taxon>Eukaryota</taxon>
        <taxon>Discoba</taxon>
        <taxon>Euglenozoa</taxon>
        <taxon>Kinetoplastea</taxon>
        <taxon>Metakinetoplastina</taxon>
        <taxon>Trypanosomatida</taxon>
        <taxon>Trypanosomatidae</taxon>
        <taxon>Strigomonadinae</taxon>
        <taxon>Angomonas</taxon>
    </lineage>
</organism>
<sequence length="582" mass="65049">MFGDNALAEDEPQTLTIEEYDERSFEDFSNDLIVKESSISTQLEKLIDHNQQEMERKNDENNELRRLLQTPRPFLIRTPDRPAQASLLQSLTDHLVQSTSQVASAKPHRAATQLGLGKGDAVDALDSTGSTVDHSSRIMDLVQEVKRFSPASEEERSFCRAVVASIESLATVNYDLSRDVSAKESAFRQAAKELQVYKNSLIRLTQTRHRKLETTVVKTESAMVSNVNELLQEEKAALEKCLCELAKTGSLTSVERIKPIVHWKAMQQNLEDTEKMISLLSKELSVRRGMGAMKGSFASRPVECVHSELVCDTLRELDYFDSNLLHGENSLTELLNEESVVLPVYKKTAELQEHFCKVLASVNSAFERLAFNALFTQNLLLHGRSVDIEPMVRTLDTSEVMVQDPAGGSTTRSADMVQDFEALLVSLEAQATPTLGRLDQLIAHLASCVKLDGSLLSDAPVEVEKKWEAAFEKENDSLFEKDIHAMLENSRAFIGECLTSLKSHTADVKSKLSWMEEQDAAQTLRDLLDITRELQTLQESADGPEEVPDEANLLEEITQSKAQLKAVNDELTNIQQEIKALK</sequence>
<keyword evidence="3" id="KW-1185">Reference proteome</keyword>
<name>A0A7G2CKB1_9TRYP</name>
<dbReference type="Proteomes" id="UP000515908">
    <property type="component" value="Chromosome 11"/>
</dbReference>
<evidence type="ECO:0000256" key="1">
    <source>
        <dbReference type="SAM" id="Coils"/>
    </source>
</evidence>
<feature type="coiled-coil region" evidence="1">
    <location>
        <begin position="40"/>
        <end position="70"/>
    </location>
</feature>
<proteinExistence type="predicted"/>
<gene>
    <name evidence="2" type="ORF">ADEAN_000614300</name>
</gene>
<dbReference type="AlphaFoldDB" id="A0A7G2CKB1"/>
<protein>
    <submittedName>
        <fullName evidence="2">Uncharacterized protein</fullName>
    </submittedName>
</protein>
<feature type="coiled-coil region" evidence="1">
    <location>
        <begin position="550"/>
        <end position="577"/>
    </location>
</feature>
<dbReference type="VEuPathDB" id="TriTrypDB:ADEAN_000614300"/>
<dbReference type="EMBL" id="LR877155">
    <property type="protein sequence ID" value="CAD2218652.1"/>
    <property type="molecule type" value="Genomic_DNA"/>
</dbReference>
<evidence type="ECO:0000313" key="3">
    <source>
        <dbReference type="Proteomes" id="UP000515908"/>
    </source>
</evidence>